<comment type="caution">
    <text evidence="2">The sequence shown here is derived from an EMBL/GenBank/DDBJ whole genome shotgun (WGS) entry which is preliminary data.</text>
</comment>
<protein>
    <submittedName>
        <fullName evidence="2">Uncharacterized protein</fullName>
    </submittedName>
</protein>
<dbReference type="Proteomes" id="UP000315295">
    <property type="component" value="Unassembled WGS sequence"/>
</dbReference>
<gene>
    <name evidence="2" type="ORF">C1H46_001392</name>
</gene>
<dbReference type="EMBL" id="VIEB01000014">
    <property type="protein sequence ID" value="TQE13017.1"/>
    <property type="molecule type" value="Genomic_DNA"/>
</dbReference>
<feature type="compositionally biased region" description="Low complexity" evidence="1">
    <location>
        <begin position="68"/>
        <end position="84"/>
    </location>
</feature>
<evidence type="ECO:0000313" key="3">
    <source>
        <dbReference type="Proteomes" id="UP000315295"/>
    </source>
</evidence>
<keyword evidence="3" id="KW-1185">Reference proteome</keyword>
<name>A0A540NPQ1_MALBA</name>
<organism evidence="2 3">
    <name type="scientific">Malus baccata</name>
    <name type="common">Siberian crab apple</name>
    <name type="synonym">Pyrus baccata</name>
    <dbReference type="NCBI Taxonomy" id="106549"/>
    <lineage>
        <taxon>Eukaryota</taxon>
        <taxon>Viridiplantae</taxon>
        <taxon>Streptophyta</taxon>
        <taxon>Embryophyta</taxon>
        <taxon>Tracheophyta</taxon>
        <taxon>Spermatophyta</taxon>
        <taxon>Magnoliopsida</taxon>
        <taxon>eudicotyledons</taxon>
        <taxon>Gunneridae</taxon>
        <taxon>Pentapetalae</taxon>
        <taxon>rosids</taxon>
        <taxon>fabids</taxon>
        <taxon>Rosales</taxon>
        <taxon>Rosaceae</taxon>
        <taxon>Amygdaloideae</taxon>
        <taxon>Maleae</taxon>
        <taxon>Malus</taxon>
    </lineage>
</organism>
<feature type="region of interest" description="Disordered" evidence="1">
    <location>
        <begin position="68"/>
        <end position="110"/>
    </location>
</feature>
<sequence length="110" mass="11358">MLGAGTFCAHSSKPVRPSHIPVGIFSTASSGNSNEIPSPIVFENLFLMEFVMFCRIGLKSIGLSTMASSTLSSNSRGSKSNSNSLRAPTATHNSGDGGGEAALGDVEPIR</sequence>
<reference evidence="2 3" key="1">
    <citation type="journal article" date="2019" name="G3 (Bethesda)">
        <title>Sequencing of a Wild Apple (Malus baccata) Genome Unravels the Differences Between Cultivated and Wild Apple Species Regarding Disease Resistance and Cold Tolerance.</title>
        <authorList>
            <person name="Chen X."/>
        </authorList>
    </citation>
    <scope>NUCLEOTIDE SEQUENCE [LARGE SCALE GENOMIC DNA]</scope>
    <source>
        <strain evidence="3">cv. Shandingzi</strain>
        <tissue evidence="2">Leaves</tissue>
    </source>
</reference>
<evidence type="ECO:0000313" key="2">
    <source>
        <dbReference type="EMBL" id="TQE13017.1"/>
    </source>
</evidence>
<dbReference type="AlphaFoldDB" id="A0A540NPQ1"/>
<evidence type="ECO:0000256" key="1">
    <source>
        <dbReference type="SAM" id="MobiDB-lite"/>
    </source>
</evidence>
<proteinExistence type="predicted"/>
<accession>A0A540NPQ1</accession>